<name>A0A370HSJ4_9NOCA</name>
<reference evidence="1 2" key="1">
    <citation type="submission" date="2018-07" db="EMBL/GenBank/DDBJ databases">
        <title>Genomic Encyclopedia of Type Strains, Phase IV (KMG-IV): sequencing the most valuable type-strain genomes for metagenomic binning, comparative biology and taxonomic classification.</title>
        <authorList>
            <person name="Goeker M."/>
        </authorList>
    </citation>
    <scope>NUCLEOTIDE SEQUENCE [LARGE SCALE GENOMIC DNA]</scope>
    <source>
        <strain evidence="1 2">DSM 44290</strain>
    </source>
</reference>
<dbReference type="Proteomes" id="UP000254869">
    <property type="component" value="Unassembled WGS sequence"/>
</dbReference>
<evidence type="ECO:0000313" key="2">
    <source>
        <dbReference type="Proteomes" id="UP000254869"/>
    </source>
</evidence>
<gene>
    <name evidence="1" type="ORF">DFR76_11419</name>
</gene>
<proteinExistence type="predicted"/>
<protein>
    <submittedName>
        <fullName evidence="1">Uncharacterized protein</fullName>
    </submittedName>
</protein>
<keyword evidence="2" id="KW-1185">Reference proteome</keyword>
<accession>A0A370HSJ4</accession>
<dbReference type="AlphaFoldDB" id="A0A370HSJ4"/>
<organism evidence="1 2">
    <name type="scientific">Nocardia pseudobrasiliensis</name>
    <dbReference type="NCBI Taxonomy" id="45979"/>
    <lineage>
        <taxon>Bacteria</taxon>
        <taxon>Bacillati</taxon>
        <taxon>Actinomycetota</taxon>
        <taxon>Actinomycetes</taxon>
        <taxon>Mycobacteriales</taxon>
        <taxon>Nocardiaceae</taxon>
        <taxon>Nocardia</taxon>
    </lineage>
</organism>
<comment type="caution">
    <text evidence="1">The sequence shown here is derived from an EMBL/GenBank/DDBJ whole genome shotgun (WGS) entry which is preliminary data.</text>
</comment>
<dbReference type="EMBL" id="QQBC01000014">
    <property type="protein sequence ID" value="RDI61295.1"/>
    <property type="molecule type" value="Genomic_DNA"/>
</dbReference>
<sequence length="43" mass="4574">MPSVLELDAEPVAGIQFCSYGFGGIGPYLVVNERDTAVTDVRS</sequence>
<evidence type="ECO:0000313" key="1">
    <source>
        <dbReference type="EMBL" id="RDI61295.1"/>
    </source>
</evidence>